<accession>Q4ZRA4</accession>
<dbReference type="EMBL" id="CP000075">
    <property type="protein sequence ID" value="AAY38318.1"/>
    <property type="molecule type" value="Genomic_DNA"/>
</dbReference>
<dbReference type="eggNOG" id="ENOG5031K1M">
    <property type="taxonomic scope" value="Bacteria"/>
</dbReference>
<dbReference type="OrthoDB" id="6121078at2"/>
<dbReference type="Proteomes" id="UP000000426">
    <property type="component" value="Chromosome"/>
</dbReference>
<evidence type="ECO:0000313" key="2">
    <source>
        <dbReference type="Proteomes" id="UP000000426"/>
    </source>
</evidence>
<sequence length="212" mass="23466">MSGSRESGAVFDRHPPVSPDCPGVTGYAVFYPIVVESVAVAHELYTRTNQKIYFAGLSLEALGRAEKGQAVNSPALLQAERESALFHLYGALLGLCHEIAGYYRLPQAGARRAEELLTQEVLNAIAIPEMAELLELAQNRQTWLAQLMAAYNALYEPPRAPKKLKGDVTQPMIQAVNLDAEPESELSREELENWRQQLKGLAIRFREGLSEC</sequence>
<organism evidence="1 2">
    <name type="scientific">Pseudomonas syringae pv. syringae (strain B728a)</name>
    <dbReference type="NCBI Taxonomy" id="205918"/>
    <lineage>
        <taxon>Bacteria</taxon>
        <taxon>Pseudomonadati</taxon>
        <taxon>Pseudomonadota</taxon>
        <taxon>Gammaproteobacteria</taxon>
        <taxon>Pseudomonadales</taxon>
        <taxon>Pseudomonadaceae</taxon>
        <taxon>Pseudomonas</taxon>
        <taxon>Pseudomonas syringae</taxon>
    </lineage>
</organism>
<dbReference type="STRING" id="205918.Psyr_3286"/>
<reference evidence="1 2" key="1">
    <citation type="journal article" date="2005" name="Proc. Natl. Acad. Sci. U.S.A.">
        <title>Comparison of the complete genome sequences of Pseudomonas syringae pv. syringae B728a and pv. tomato DC3000.</title>
        <authorList>
            <person name="Feil H."/>
            <person name="Feil W.S."/>
            <person name="Chain P."/>
            <person name="Larimer F."/>
            <person name="Dibartolo G."/>
            <person name="Copeland A."/>
            <person name="Lykidis A."/>
            <person name="Trong S."/>
            <person name="Nolan M."/>
            <person name="Goltsman E."/>
            <person name="Thiel J."/>
            <person name="Malfatti S."/>
            <person name="Loper J.E."/>
            <person name="Lapidus A."/>
            <person name="Detter J.C."/>
            <person name="Land M."/>
            <person name="Richardson P.M."/>
            <person name="Kyrpides N.C."/>
            <person name="Ivanova N."/>
            <person name="Lindow S.E."/>
        </authorList>
    </citation>
    <scope>NUCLEOTIDE SEQUENCE [LARGE SCALE GENOMIC DNA]</scope>
    <source>
        <strain evidence="1 2">B728a</strain>
    </source>
</reference>
<name>Q4ZRA4_PSEU2</name>
<evidence type="ECO:0000313" key="1">
    <source>
        <dbReference type="EMBL" id="AAY38318.1"/>
    </source>
</evidence>
<gene>
    <name evidence="1" type="ordered locus">Psyr_3286</name>
</gene>
<dbReference type="PATRIC" id="fig|205918.7.peg.3360"/>
<dbReference type="InterPro" id="IPR046493">
    <property type="entry name" value="DUF6586"/>
</dbReference>
<dbReference type="HOGENOM" id="CLU_105406_0_0_6"/>
<protein>
    <recommendedName>
        <fullName evidence="3">PasA protein</fullName>
    </recommendedName>
</protein>
<proteinExistence type="predicted"/>
<dbReference type="Pfam" id="PF20227">
    <property type="entry name" value="DUF6586"/>
    <property type="match status" value="1"/>
</dbReference>
<evidence type="ECO:0008006" key="3">
    <source>
        <dbReference type="Google" id="ProtNLM"/>
    </source>
</evidence>
<dbReference type="AlphaFoldDB" id="Q4ZRA4"/>
<dbReference type="KEGG" id="psb:Psyr_3286"/>